<feature type="compositionally biased region" description="Basic and acidic residues" evidence="5">
    <location>
        <begin position="435"/>
        <end position="444"/>
    </location>
</feature>
<evidence type="ECO:0000313" key="6">
    <source>
        <dbReference type="Proteomes" id="UP000322000"/>
    </source>
</evidence>
<feature type="coiled-coil region" evidence="4">
    <location>
        <begin position="256"/>
        <end position="317"/>
    </location>
</feature>
<proteinExistence type="inferred from homology"/>
<dbReference type="PANTHER" id="PTHR15111:SF0">
    <property type="entry name" value="UNCONVENTIONAL PREFOLDIN RPB5 INTERACTOR 1"/>
    <property type="match status" value="1"/>
</dbReference>
<dbReference type="KEGG" id="tnl:113496664"/>
<evidence type="ECO:0000313" key="7">
    <source>
        <dbReference type="RefSeq" id="XP_026731753.1"/>
    </source>
</evidence>
<dbReference type="OrthoDB" id="274828at2759"/>
<keyword evidence="4" id="KW-0175">Coiled coil</keyword>
<feature type="region of interest" description="Disordered" evidence="5">
    <location>
        <begin position="435"/>
        <end position="461"/>
    </location>
</feature>
<reference evidence="7" key="1">
    <citation type="submission" date="2025-08" db="UniProtKB">
        <authorList>
            <consortium name="RefSeq"/>
        </authorList>
    </citation>
    <scope>IDENTIFICATION</scope>
</reference>
<dbReference type="GeneID" id="113496664"/>
<feature type="region of interest" description="Disordered" evidence="5">
    <location>
        <begin position="211"/>
        <end position="242"/>
    </location>
</feature>
<comment type="similarity">
    <text evidence="3">Belongs to the RNA polymerase II subunit 5-mediating protein family.</text>
</comment>
<feature type="compositionally biased region" description="Basic and acidic residues" evidence="5">
    <location>
        <begin position="351"/>
        <end position="363"/>
    </location>
</feature>
<dbReference type="InterPro" id="IPR052255">
    <property type="entry name" value="RNA_pol_II_subunit5-mediator"/>
</dbReference>
<dbReference type="Proteomes" id="UP000322000">
    <property type="component" value="Chromosome 8"/>
</dbReference>
<dbReference type="GO" id="GO:0000122">
    <property type="term" value="P:negative regulation of transcription by RNA polymerase II"/>
    <property type="evidence" value="ECO:0007669"/>
    <property type="project" value="TreeGrafter"/>
</dbReference>
<accession>A0A7E5VTT4</accession>
<comment type="subcellular location">
    <subcellularLocation>
        <location evidence="1">Nucleus</location>
    </subcellularLocation>
</comment>
<dbReference type="Pfam" id="PF02996">
    <property type="entry name" value="Prefoldin"/>
    <property type="match status" value="1"/>
</dbReference>
<keyword evidence="6" id="KW-1185">Reference proteome</keyword>
<evidence type="ECO:0000256" key="5">
    <source>
        <dbReference type="SAM" id="MobiDB-lite"/>
    </source>
</evidence>
<dbReference type="PANTHER" id="PTHR15111">
    <property type="entry name" value="RNA POLYMERASE II SUBUNIT 5-MEDIATING PROTEIN NNX3"/>
    <property type="match status" value="1"/>
</dbReference>
<feature type="region of interest" description="Disordered" evidence="5">
    <location>
        <begin position="347"/>
        <end position="373"/>
    </location>
</feature>
<dbReference type="InParanoid" id="A0A7E5VTT4"/>
<gene>
    <name evidence="7" type="primary">LOC113496664</name>
</gene>
<dbReference type="GO" id="GO:0003714">
    <property type="term" value="F:transcription corepressor activity"/>
    <property type="evidence" value="ECO:0007669"/>
    <property type="project" value="TreeGrafter"/>
</dbReference>
<sequence length="461" mass="54183">MDLLSELYYKSAAENEKNHRFWENYLQNLKSLDFSVYSDKLKVPTLVPIGSRILFRGEIKHTNEVTVALGADYFVKCSIKQAEILRQHRIKDAQSKLDIYIKEKEYLENQMSFTKKSFQDNQGKEIIEYYSEEDDKLWRQKHRENVRKYKQNKSKDEKNVSQDVTDEELWERLEELELQEELENELTGNDIFDNLTITKIKESNQSNKQFIVKNEDINSKPETEKEKTDPEKPVTESKNKAKNVSFDVPTTKLDILQQVIDKQNELEEKLFELKNRERTQSKNESDLLSRLDELEQLDELEDEMDRLDDIIENEDVDEEEEEHNSIRTKAAPIQRRVSFVDEDDSETIEINFDHSPVEPEHEAYNPNKGIQKPSDIYEAHSNLISGPTSILKKSKYESVDDTPEISPPEKKAVQFDVQDTVEQRTIVVKDVVEKVKQDDHKLETSARPTSLFKKKRMQNKS</sequence>
<evidence type="ECO:0000256" key="3">
    <source>
        <dbReference type="ARBA" id="ARBA00038295"/>
    </source>
</evidence>
<name>A0A7E5VTT4_TRINI</name>
<feature type="compositionally biased region" description="Basic and acidic residues" evidence="5">
    <location>
        <begin position="213"/>
        <end position="239"/>
    </location>
</feature>
<dbReference type="CDD" id="cd23159">
    <property type="entry name" value="Prefoldin_URI1"/>
    <property type="match status" value="1"/>
</dbReference>
<dbReference type="AlphaFoldDB" id="A0A7E5VTT4"/>
<dbReference type="Gene3D" id="1.10.287.370">
    <property type="match status" value="1"/>
</dbReference>
<dbReference type="RefSeq" id="XP_026731753.1">
    <property type="nucleotide sequence ID" value="XM_026875952.1"/>
</dbReference>
<dbReference type="GO" id="GO:0005634">
    <property type="term" value="C:nucleus"/>
    <property type="evidence" value="ECO:0007669"/>
    <property type="project" value="UniProtKB-SubCell"/>
</dbReference>
<dbReference type="InterPro" id="IPR004127">
    <property type="entry name" value="Prefoldin_subunit_alpha"/>
</dbReference>
<evidence type="ECO:0000256" key="1">
    <source>
        <dbReference type="ARBA" id="ARBA00004123"/>
    </source>
</evidence>
<keyword evidence="2" id="KW-0539">Nucleus</keyword>
<evidence type="ECO:0000256" key="2">
    <source>
        <dbReference type="ARBA" id="ARBA00023242"/>
    </source>
</evidence>
<organism evidence="6 7">
    <name type="scientific">Trichoplusia ni</name>
    <name type="common">Cabbage looper</name>
    <dbReference type="NCBI Taxonomy" id="7111"/>
    <lineage>
        <taxon>Eukaryota</taxon>
        <taxon>Metazoa</taxon>
        <taxon>Ecdysozoa</taxon>
        <taxon>Arthropoda</taxon>
        <taxon>Hexapoda</taxon>
        <taxon>Insecta</taxon>
        <taxon>Pterygota</taxon>
        <taxon>Neoptera</taxon>
        <taxon>Endopterygota</taxon>
        <taxon>Lepidoptera</taxon>
        <taxon>Glossata</taxon>
        <taxon>Ditrysia</taxon>
        <taxon>Noctuoidea</taxon>
        <taxon>Noctuidae</taxon>
        <taxon>Plusiinae</taxon>
        <taxon>Trichoplusia</taxon>
    </lineage>
</organism>
<protein>
    <submittedName>
        <fullName evidence="7">Unconventional prefoldin RPB5 interactor 1</fullName>
    </submittedName>
</protein>
<dbReference type="GO" id="GO:0003682">
    <property type="term" value="F:chromatin binding"/>
    <property type="evidence" value="ECO:0007669"/>
    <property type="project" value="TreeGrafter"/>
</dbReference>
<evidence type="ECO:0000256" key="4">
    <source>
        <dbReference type="SAM" id="Coils"/>
    </source>
</evidence>
<feature type="compositionally biased region" description="Basic residues" evidence="5">
    <location>
        <begin position="452"/>
        <end position="461"/>
    </location>
</feature>
<dbReference type="InterPro" id="IPR009053">
    <property type="entry name" value="Prefoldin"/>
</dbReference>
<dbReference type="SUPFAM" id="SSF46579">
    <property type="entry name" value="Prefoldin"/>
    <property type="match status" value="1"/>
</dbReference>
<dbReference type="CTD" id="37924"/>
<dbReference type="GO" id="GO:0019212">
    <property type="term" value="F:phosphatase inhibitor activity"/>
    <property type="evidence" value="ECO:0007669"/>
    <property type="project" value="TreeGrafter"/>
</dbReference>